<evidence type="ECO:0000256" key="2">
    <source>
        <dbReference type="ARBA" id="ARBA00007399"/>
    </source>
</evidence>
<keyword evidence="5" id="KW-0143">Chaperone</keyword>
<dbReference type="PRINTS" id="PR00969">
    <property type="entry name" value="CHAPERONPILI"/>
</dbReference>
<evidence type="ECO:0000256" key="6">
    <source>
        <dbReference type="SAM" id="SignalP"/>
    </source>
</evidence>
<feature type="domain" description="Pili assembly chaperone N-terminal" evidence="7">
    <location>
        <begin position="29"/>
        <end position="146"/>
    </location>
</feature>
<dbReference type="InterPro" id="IPR008962">
    <property type="entry name" value="PapD-like_sf"/>
</dbReference>
<evidence type="ECO:0000256" key="3">
    <source>
        <dbReference type="ARBA" id="ARBA00022729"/>
    </source>
</evidence>
<name>A0AAU7U2U6_9GAMM</name>
<dbReference type="AlphaFoldDB" id="A0AAU7U2U6"/>
<dbReference type="RefSeq" id="WP_350262523.1">
    <property type="nucleotide sequence ID" value="NZ_CP158294.1"/>
</dbReference>
<dbReference type="SUPFAM" id="SSF49584">
    <property type="entry name" value="Periplasmic chaperone C-domain"/>
    <property type="match status" value="1"/>
</dbReference>
<dbReference type="Pfam" id="PF02753">
    <property type="entry name" value="PapD_C"/>
    <property type="match status" value="1"/>
</dbReference>
<dbReference type="Gene3D" id="2.60.40.10">
    <property type="entry name" value="Immunoglobulins"/>
    <property type="match status" value="2"/>
</dbReference>
<feature type="domain" description="Pili assembly chaperone C-terminal" evidence="8">
    <location>
        <begin position="169"/>
        <end position="225"/>
    </location>
</feature>
<dbReference type="PANTHER" id="PTHR30251">
    <property type="entry name" value="PILUS ASSEMBLY CHAPERONE"/>
    <property type="match status" value="1"/>
</dbReference>
<reference evidence="9" key="1">
    <citation type="submission" date="2024-06" db="EMBL/GenBank/DDBJ databases">
        <title>Multiomics insights into the TNT degradation mechanism by Pantoea sp. BJ2 isolated from an ammunition destruction site.</title>
        <authorList>
            <person name="Luo J."/>
        </authorList>
    </citation>
    <scope>NUCLEOTIDE SEQUENCE</scope>
    <source>
        <strain evidence="9">BJ2</strain>
        <plasmid evidence="9">plasmindB</plasmid>
    </source>
</reference>
<keyword evidence="9" id="KW-0614">Plasmid</keyword>
<keyword evidence="3 6" id="KW-0732">Signal</keyword>
<proteinExistence type="inferred from homology"/>
<dbReference type="SUPFAM" id="SSF49354">
    <property type="entry name" value="PapD-like"/>
    <property type="match status" value="1"/>
</dbReference>
<dbReference type="InterPro" id="IPR016147">
    <property type="entry name" value="Pili_assmbl_chaperone_N"/>
</dbReference>
<gene>
    <name evidence="9" type="ORF">AAF463_24515</name>
</gene>
<dbReference type="InterPro" id="IPR036316">
    <property type="entry name" value="Pili_assmbl_chap_C_dom_sf"/>
</dbReference>
<organism evidence="9">
    <name type="scientific">Pantoea sp. BJ2</name>
    <dbReference type="NCBI Taxonomy" id="3141322"/>
    <lineage>
        <taxon>Bacteria</taxon>
        <taxon>Pseudomonadati</taxon>
        <taxon>Pseudomonadota</taxon>
        <taxon>Gammaproteobacteria</taxon>
        <taxon>Enterobacterales</taxon>
        <taxon>Erwiniaceae</taxon>
        <taxon>Pantoea</taxon>
    </lineage>
</organism>
<comment type="subcellular location">
    <subcellularLocation>
        <location evidence="1">Periplasm</location>
    </subcellularLocation>
</comment>
<comment type="similarity">
    <text evidence="2">Belongs to the periplasmic pilus chaperone family.</text>
</comment>
<evidence type="ECO:0000259" key="8">
    <source>
        <dbReference type="Pfam" id="PF02753"/>
    </source>
</evidence>
<dbReference type="GO" id="GO:0030288">
    <property type="term" value="C:outer membrane-bounded periplasmic space"/>
    <property type="evidence" value="ECO:0007669"/>
    <property type="project" value="InterPro"/>
</dbReference>
<dbReference type="InterPro" id="IPR050643">
    <property type="entry name" value="Periplasmic_pilus_chap"/>
</dbReference>
<dbReference type="Pfam" id="PF00345">
    <property type="entry name" value="PapD_N"/>
    <property type="match status" value="1"/>
</dbReference>
<dbReference type="EMBL" id="CP158294">
    <property type="protein sequence ID" value="XBV47491.1"/>
    <property type="molecule type" value="Genomic_DNA"/>
</dbReference>
<evidence type="ECO:0000256" key="4">
    <source>
        <dbReference type="ARBA" id="ARBA00022764"/>
    </source>
</evidence>
<dbReference type="InterPro" id="IPR016148">
    <property type="entry name" value="Pili_assmbl_chaperone_C"/>
</dbReference>
<feature type="signal peptide" evidence="6">
    <location>
        <begin position="1"/>
        <end position="27"/>
    </location>
</feature>
<geneLocation type="plasmid" evidence="9">
    <name>plasmindB</name>
</geneLocation>
<dbReference type="InterPro" id="IPR001829">
    <property type="entry name" value="Pili_assmbl_chaperone_bac"/>
</dbReference>
<feature type="chain" id="PRO_5043459385" evidence="6">
    <location>
        <begin position="28"/>
        <end position="246"/>
    </location>
</feature>
<dbReference type="GO" id="GO:0071555">
    <property type="term" value="P:cell wall organization"/>
    <property type="evidence" value="ECO:0007669"/>
    <property type="project" value="InterPro"/>
</dbReference>
<accession>A0AAU7U2U6</accession>
<dbReference type="InterPro" id="IPR013783">
    <property type="entry name" value="Ig-like_fold"/>
</dbReference>
<evidence type="ECO:0000256" key="1">
    <source>
        <dbReference type="ARBA" id="ARBA00004418"/>
    </source>
</evidence>
<keyword evidence="4" id="KW-0574">Periplasm</keyword>
<evidence type="ECO:0000313" key="9">
    <source>
        <dbReference type="EMBL" id="XBV47491.1"/>
    </source>
</evidence>
<protein>
    <submittedName>
        <fullName evidence="9">Fimbria/pilus periplasmic chaperone</fullName>
    </submittedName>
</protein>
<evidence type="ECO:0000256" key="5">
    <source>
        <dbReference type="ARBA" id="ARBA00023186"/>
    </source>
</evidence>
<evidence type="ECO:0000259" key="7">
    <source>
        <dbReference type="Pfam" id="PF00345"/>
    </source>
</evidence>
<dbReference type="PANTHER" id="PTHR30251:SF6">
    <property type="entry name" value="FIMBRIAL CHAPERONE YFCS-RELATED"/>
    <property type="match status" value="1"/>
</dbReference>
<sequence>MIFDSKFMKRVMFTLLISLLEVSNVLAAVSVDRTRAIVEGVKGQALINIHNSSSDKPYLVQVWLETLDGKKDRIPLRAIPAMQRVDADKKAVIRIVPDSNINTLSKDIESAFYIAIREIPPVSKESNKLHLALQTKIKVFYRPDSLLKDARKHWDIDLKLVKTQTGYDIVNPTPFNTTIINLFEHKAKEKRSGFTPVMINPHSRVKVNSPHYLMPAMQTITDHGGKPVLLFECNQDTCTPKENDES</sequence>